<evidence type="ECO:0000256" key="3">
    <source>
        <dbReference type="ARBA" id="ARBA00023014"/>
    </source>
</evidence>
<sequence>MGKTLHPGPVSKTKKWDPSLWASPVPFGLTKVKPRHIRDTAKIAWDNKDNLNYAKNIITKGVCDGCALGVGGLQDQTLKGPHMCTTRFNVLRLNTAPPIKPEILHQDIGELRKLSSRELRELGRIPYPMMRRKGDRKFIRISWDEAMDKIAEKMKVLDPKQFAFYLTSRGITNESYYTAAKVSRFLGTNNIDNASRICHSPSKTAMKRSVGVGASTCNYQDWMGTDILVFWGSVAANSSPVSTKYMMEAKKRGTRIIVINPYKEPSMEKYWVPSVTESALFGTKIADDFYEVNIGGDIAMMHGIMKYWFEMEAEAEGSAINHEFVHNHVNNFEELKETVSRQSWEEIEQSSGISRERIGELAGLMARSKNGVMVWALGLTMHKHATDNISQVCNLSLLRGWLGRKYNGLMPLRGHSSVQGSGEMGADPFVLPGGDYDEANRERIEAVWNFKLPEWPGDSVGITIENAMLPDDNERKLKLYYMSGGNFLETMPDPDFVAEALSNLEIRVHQDIILNTSTLLDAKESVIVLPAKTRYEQDGGGLSTSTERMIYFSPEIEGNRNRIKEARSEWQIYVDLARRVKPGEAHLAGFNSGQEIREEIAKANPQYDGVQYLKNSGDVYQYGGAWLCEGGICPTSDGKANLISIDIPDNNVKAGGFKLLMRRGKQFNSMVYGDHDAFNEMGRYDALISEEDARSQGIQEGEPVVIYNINGVFQGFARLADIKPGNIGIQFPEGNYLVPKGIYENFAEMPDYTVDVKLEKADHFNANKDRQYYERPVADLEDNPN</sequence>
<dbReference type="InterPro" id="IPR006656">
    <property type="entry name" value="Mopterin_OxRdtase"/>
</dbReference>
<dbReference type="SUPFAM" id="SSF53706">
    <property type="entry name" value="Formate dehydrogenase/DMSO reductase, domains 1-3"/>
    <property type="match status" value="1"/>
</dbReference>
<keyword evidence="3" id="KW-0411">Iron-sulfur</keyword>
<dbReference type="Pfam" id="PF01568">
    <property type="entry name" value="Molydop_binding"/>
    <property type="match status" value="1"/>
</dbReference>
<evidence type="ECO:0000313" key="7">
    <source>
        <dbReference type="Proteomes" id="UP000823989"/>
    </source>
</evidence>
<evidence type="ECO:0000256" key="1">
    <source>
        <dbReference type="ARBA" id="ARBA00022723"/>
    </source>
</evidence>
<dbReference type="InterPro" id="IPR010046">
    <property type="entry name" value="Mopterin_OxRdtse_a_bac"/>
</dbReference>
<dbReference type="GO" id="GO:0016020">
    <property type="term" value="C:membrane"/>
    <property type="evidence" value="ECO:0007669"/>
    <property type="project" value="TreeGrafter"/>
</dbReference>
<dbReference type="Gene3D" id="3.40.50.740">
    <property type="match status" value="1"/>
</dbReference>
<keyword evidence="1" id="KW-0479">Metal-binding</keyword>
<dbReference type="InterPro" id="IPR050123">
    <property type="entry name" value="Prok_molybdopt-oxidoreductase"/>
</dbReference>
<comment type="caution">
    <text evidence="6">The sequence shown here is derived from an EMBL/GenBank/DDBJ whole genome shotgun (WGS) entry which is preliminary data.</text>
</comment>
<gene>
    <name evidence="6" type="ORF">H9891_10720</name>
</gene>
<dbReference type="Gene3D" id="3.40.228.10">
    <property type="entry name" value="Dimethylsulfoxide Reductase, domain 2"/>
    <property type="match status" value="1"/>
</dbReference>
<dbReference type="GO" id="GO:0008863">
    <property type="term" value="F:formate dehydrogenase (NAD+) activity"/>
    <property type="evidence" value="ECO:0007669"/>
    <property type="project" value="InterPro"/>
</dbReference>
<dbReference type="GO" id="GO:0030151">
    <property type="term" value="F:molybdenum ion binding"/>
    <property type="evidence" value="ECO:0007669"/>
    <property type="project" value="InterPro"/>
</dbReference>
<feature type="domain" description="Molybdopterin dinucleotide-binding" evidence="5">
    <location>
        <begin position="662"/>
        <end position="735"/>
    </location>
</feature>
<dbReference type="InterPro" id="IPR006657">
    <property type="entry name" value="MoPterin_dinucl-bd_dom"/>
</dbReference>
<name>A0A9D1QIQ7_9STAP</name>
<dbReference type="PIRSF" id="PIRSF000144">
    <property type="entry name" value="CbbBc"/>
    <property type="match status" value="1"/>
</dbReference>
<dbReference type="PANTHER" id="PTHR43105">
    <property type="entry name" value="RESPIRATORY NITRATE REDUCTASE"/>
    <property type="match status" value="1"/>
</dbReference>
<dbReference type="NCBIfam" id="TIGR01701">
    <property type="entry name" value="Fdhalpha-like"/>
    <property type="match status" value="1"/>
</dbReference>
<evidence type="ECO:0000313" key="6">
    <source>
        <dbReference type="EMBL" id="HIW13611.1"/>
    </source>
</evidence>
<dbReference type="AlphaFoldDB" id="A0A9D1QIQ7"/>
<evidence type="ECO:0000256" key="2">
    <source>
        <dbReference type="ARBA" id="ARBA00023004"/>
    </source>
</evidence>
<proteinExistence type="predicted"/>
<evidence type="ECO:0000259" key="4">
    <source>
        <dbReference type="Pfam" id="PF00384"/>
    </source>
</evidence>
<dbReference type="Pfam" id="PF00384">
    <property type="entry name" value="Molybdopterin"/>
    <property type="match status" value="1"/>
</dbReference>
<reference evidence="6" key="1">
    <citation type="journal article" date="2021" name="PeerJ">
        <title>Extensive microbial diversity within the chicken gut microbiome revealed by metagenomics and culture.</title>
        <authorList>
            <person name="Gilroy R."/>
            <person name="Ravi A."/>
            <person name="Getino M."/>
            <person name="Pursley I."/>
            <person name="Horton D.L."/>
            <person name="Alikhan N.F."/>
            <person name="Baker D."/>
            <person name="Gharbi K."/>
            <person name="Hall N."/>
            <person name="Watson M."/>
            <person name="Adriaenssens E.M."/>
            <person name="Foster-Nyarko E."/>
            <person name="Jarju S."/>
            <person name="Secka A."/>
            <person name="Antonio M."/>
            <person name="Oren A."/>
            <person name="Chaudhuri R.R."/>
            <person name="La Ragione R."/>
            <person name="Hildebrand F."/>
            <person name="Pallen M.J."/>
        </authorList>
    </citation>
    <scope>NUCLEOTIDE SEQUENCE</scope>
    <source>
        <strain evidence="6">ChiHjej13B12-752</strain>
    </source>
</reference>
<evidence type="ECO:0000259" key="5">
    <source>
        <dbReference type="Pfam" id="PF01568"/>
    </source>
</evidence>
<reference evidence="6" key="2">
    <citation type="submission" date="2021-04" db="EMBL/GenBank/DDBJ databases">
        <authorList>
            <person name="Gilroy R."/>
        </authorList>
    </citation>
    <scope>NUCLEOTIDE SEQUENCE</scope>
    <source>
        <strain evidence="6">ChiHjej13B12-752</strain>
    </source>
</reference>
<dbReference type="EMBL" id="DXHR01000035">
    <property type="protein sequence ID" value="HIW13611.1"/>
    <property type="molecule type" value="Genomic_DNA"/>
</dbReference>
<dbReference type="GO" id="GO:0043546">
    <property type="term" value="F:molybdopterin cofactor binding"/>
    <property type="evidence" value="ECO:0007669"/>
    <property type="project" value="InterPro"/>
</dbReference>
<protein>
    <submittedName>
        <fullName evidence="6">FdhF/YdeP family oxidoreductase</fullName>
    </submittedName>
</protein>
<dbReference type="GO" id="GO:0051539">
    <property type="term" value="F:4 iron, 4 sulfur cluster binding"/>
    <property type="evidence" value="ECO:0007669"/>
    <property type="project" value="InterPro"/>
</dbReference>
<dbReference type="SUPFAM" id="SSF50692">
    <property type="entry name" value="ADC-like"/>
    <property type="match status" value="1"/>
</dbReference>
<dbReference type="InterPro" id="IPR009010">
    <property type="entry name" value="Asp_de-COase-like_dom_sf"/>
</dbReference>
<dbReference type="Proteomes" id="UP000823989">
    <property type="component" value="Unassembled WGS sequence"/>
</dbReference>
<accession>A0A9D1QIQ7</accession>
<organism evidence="6 7">
    <name type="scientific">Candidatus Salinicoccus stercoripullorum</name>
    <dbReference type="NCBI Taxonomy" id="2838756"/>
    <lineage>
        <taxon>Bacteria</taxon>
        <taxon>Bacillati</taxon>
        <taxon>Bacillota</taxon>
        <taxon>Bacilli</taxon>
        <taxon>Bacillales</taxon>
        <taxon>Staphylococcaceae</taxon>
        <taxon>Salinicoccus</taxon>
    </lineage>
</organism>
<dbReference type="PANTHER" id="PTHR43105:SF4">
    <property type="entry name" value="PROTEIN YDEP"/>
    <property type="match status" value="1"/>
</dbReference>
<keyword evidence="2" id="KW-0408">Iron</keyword>
<feature type="domain" description="Molybdopterin oxidoreductase" evidence="4">
    <location>
        <begin position="124"/>
        <end position="578"/>
    </location>
</feature>